<evidence type="ECO:0000256" key="3">
    <source>
        <dbReference type="ARBA" id="ARBA00023015"/>
    </source>
</evidence>
<accession>A0A182SGG1</accession>
<comment type="subcellular location">
    <subcellularLocation>
        <location evidence="1">Nucleus</location>
    </subcellularLocation>
</comment>
<dbReference type="FunFam" id="1.10.260.40:FF:000010">
    <property type="entry name" value="Cut-like homeobox 1a"/>
    <property type="match status" value="1"/>
</dbReference>
<reference evidence="10" key="2">
    <citation type="submission" date="2020-05" db="UniProtKB">
        <authorList>
            <consortium name="EnsemblMetazoa"/>
        </authorList>
    </citation>
    <scope>IDENTIFICATION</scope>
    <source>
        <strain evidence="10">maculatus3</strain>
    </source>
</reference>
<keyword evidence="3" id="KW-0805">Transcription regulation</keyword>
<feature type="domain" description="CUT" evidence="9">
    <location>
        <begin position="12"/>
        <end position="99"/>
    </location>
</feature>
<evidence type="ECO:0000256" key="7">
    <source>
        <dbReference type="ARBA" id="ARBA00023163"/>
    </source>
</evidence>
<evidence type="ECO:0000259" key="9">
    <source>
        <dbReference type="PROSITE" id="PS51042"/>
    </source>
</evidence>
<evidence type="ECO:0000256" key="4">
    <source>
        <dbReference type="ARBA" id="ARBA00023054"/>
    </source>
</evidence>
<dbReference type="InterPro" id="IPR010982">
    <property type="entry name" value="Lambda_DNA-bd_dom_sf"/>
</dbReference>
<dbReference type="Proteomes" id="UP000075901">
    <property type="component" value="Unassembled WGS sequence"/>
</dbReference>
<organism evidence="10 11">
    <name type="scientific">Anopheles maculatus</name>
    <dbReference type="NCBI Taxonomy" id="74869"/>
    <lineage>
        <taxon>Eukaryota</taxon>
        <taxon>Metazoa</taxon>
        <taxon>Ecdysozoa</taxon>
        <taxon>Arthropoda</taxon>
        <taxon>Hexapoda</taxon>
        <taxon>Insecta</taxon>
        <taxon>Pterygota</taxon>
        <taxon>Neoptera</taxon>
        <taxon>Endopterygota</taxon>
        <taxon>Diptera</taxon>
        <taxon>Nematocera</taxon>
        <taxon>Culicoidea</taxon>
        <taxon>Culicidae</taxon>
        <taxon>Anophelinae</taxon>
        <taxon>Anopheles</taxon>
        <taxon>Anopheles maculatus group</taxon>
    </lineage>
</organism>
<sequence>MEAKLQEMLRYNMDKYANQNLDTLHISRRVRELLSVHNIGQRLFAKYVLGLSQGTVSELLSKPKPWDKLTEKGRDSYRKMHAWACDENAIMLLKSLIPKKAEESGG</sequence>
<keyword evidence="2" id="KW-0677">Repeat</keyword>
<dbReference type="GO" id="GO:0005634">
    <property type="term" value="C:nucleus"/>
    <property type="evidence" value="ECO:0007669"/>
    <property type="project" value="UniProtKB-SubCell"/>
</dbReference>
<dbReference type="VEuPathDB" id="VectorBase:AMAM006284"/>
<keyword evidence="6" id="KW-0371">Homeobox</keyword>
<evidence type="ECO:0000313" key="11">
    <source>
        <dbReference type="Proteomes" id="UP000075901"/>
    </source>
</evidence>
<evidence type="ECO:0000256" key="5">
    <source>
        <dbReference type="ARBA" id="ARBA00023125"/>
    </source>
</evidence>
<keyword evidence="5" id="KW-0238">DNA-binding</keyword>
<dbReference type="PANTHER" id="PTHR14043">
    <property type="entry name" value="CCAAT DISPLACEMENT PROTEIN-RELATED"/>
    <property type="match status" value="1"/>
</dbReference>
<dbReference type="PANTHER" id="PTHR14043:SF2">
    <property type="entry name" value="HOMEOBOX PROTEIN CUT"/>
    <property type="match status" value="1"/>
</dbReference>
<dbReference type="EnsemblMetazoa" id="AMAM006284-RA">
    <property type="protein sequence ID" value="AMAM006284-PA"/>
    <property type="gene ID" value="AMAM006284"/>
</dbReference>
<keyword evidence="7" id="KW-0804">Transcription</keyword>
<keyword evidence="4" id="KW-0175">Coiled coil</keyword>
<evidence type="ECO:0000256" key="8">
    <source>
        <dbReference type="ARBA" id="ARBA00023242"/>
    </source>
</evidence>
<dbReference type="InterPro" id="IPR003350">
    <property type="entry name" value="CUT_dom"/>
</dbReference>
<evidence type="ECO:0000256" key="6">
    <source>
        <dbReference type="ARBA" id="ARBA00023155"/>
    </source>
</evidence>
<dbReference type="AlphaFoldDB" id="A0A182SGG1"/>
<dbReference type="Gene3D" id="1.10.260.40">
    <property type="entry name" value="lambda repressor-like DNA-binding domains"/>
    <property type="match status" value="1"/>
</dbReference>
<dbReference type="GO" id="GO:0000981">
    <property type="term" value="F:DNA-binding transcription factor activity, RNA polymerase II-specific"/>
    <property type="evidence" value="ECO:0007669"/>
    <property type="project" value="TreeGrafter"/>
</dbReference>
<dbReference type="PROSITE" id="PS51042">
    <property type="entry name" value="CUT"/>
    <property type="match status" value="1"/>
</dbReference>
<evidence type="ECO:0000256" key="2">
    <source>
        <dbReference type="ARBA" id="ARBA00022737"/>
    </source>
</evidence>
<dbReference type="Pfam" id="PF02376">
    <property type="entry name" value="CUT"/>
    <property type="match status" value="1"/>
</dbReference>
<evidence type="ECO:0000313" key="10">
    <source>
        <dbReference type="EnsemblMetazoa" id="AMAM006284-PA"/>
    </source>
</evidence>
<evidence type="ECO:0000256" key="1">
    <source>
        <dbReference type="ARBA" id="ARBA00004123"/>
    </source>
</evidence>
<name>A0A182SGG1_9DIPT</name>
<dbReference type="GO" id="GO:0000977">
    <property type="term" value="F:RNA polymerase II transcription regulatory region sequence-specific DNA binding"/>
    <property type="evidence" value="ECO:0007669"/>
    <property type="project" value="TreeGrafter"/>
</dbReference>
<proteinExistence type="predicted"/>
<protein>
    <recommendedName>
        <fullName evidence="9">CUT domain-containing protein</fullName>
    </recommendedName>
</protein>
<dbReference type="SUPFAM" id="SSF47413">
    <property type="entry name" value="lambda repressor-like DNA-binding domains"/>
    <property type="match status" value="1"/>
</dbReference>
<reference evidence="11" key="1">
    <citation type="submission" date="2013-09" db="EMBL/GenBank/DDBJ databases">
        <title>The Genome Sequence of Anopheles maculatus species B.</title>
        <authorList>
            <consortium name="The Broad Institute Genomics Platform"/>
            <person name="Neafsey D.E."/>
            <person name="Besansky N."/>
            <person name="Howell P."/>
            <person name="Walton C."/>
            <person name="Young S.K."/>
            <person name="Zeng Q."/>
            <person name="Gargeya S."/>
            <person name="Fitzgerald M."/>
            <person name="Haas B."/>
            <person name="Abouelleil A."/>
            <person name="Allen A.W."/>
            <person name="Alvarado L."/>
            <person name="Arachchi H.M."/>
            <person name="Berlin A.M."/>
            <person name="Chapman S.B."/>
            <person name="Gainer-Dewar J."/>
            <person name="Goldberg J."/>
            <person name="Griggs A."/>
            <person name="Gujja S."/>
            <person name="Hansen M."/>
            <person name="Howarth C."/>
            <person name="Imamovic A."/>
            <person name="Ireland A."/>
            <person name="Larimer J."/>
            <person name="McCowan C."/>
            <person name="Murphy C."/>
            <person name="Pearson M."/>
            <person name="Poon T.W."/>
            <person name="Priest M."/>
            <person name="Roberts A."/>
            <person name="Saif S."/>
            <person name="Shea T."/>
            <person name="Sisk P."/>
            <person name="Sykes S."/>
            <person name="Wortman J."/>
            <person name="Nusbaum C."/>
            <person name="Birren B."/>
        </authorList>
    </citation>
    <scope>NUCLEOTIDE SEQUENCE [LARGE SCALE GENOMIC DNA]</scope>
    <source>
        <strain evidence="11">maculatus3</strain>
    </source>
</reference>
<keyword evidence="8" id="KW-0539">Nucleus</keyword>
<dbReference type="SMART" id="SM01109">
    <property type="entry name" value="CUT"/>
    <property type="match status" value="1"/>
</dbReference>
<keyword evidence="11" id="KW-1185">Reference proteome</keyword>